<keyword evidence="1" id="KW-0812">Transmembrane</keyword>
<dbReference type="RefSeq" id="WP_055659525.1">
    <property type="nucleotide sequence ID" value="NZ_CABIXC010000019.1"/>
</dbReference>
<dbReference type="PANTHER" id="PTHR37305">
    <property type="entry name" value="INTEGRAL MEMBRANE PROTEIN-RELATED"/>
    <property type="match status" value="1"/>
</dbReference>
<name>A0A174L100_9FIRM</name>
<keyword evidence="1" id="KW-0472">Membrane</keyword>
<evidence type="ECO:0000313" key="2">
    <source>
        <dbReference type="EMBL" id="CUP16127.1"/>
    </source>
</evidence>
<feature type="transmembrane region" description="Helical" evidence="1">
    <location>
        <begin position="76"/>
        <end position="95"/>
    </location>
</feature>
<evidence type="ECO:0000256" key="1">
    <source>
        <dbReference type="SAM" id="Phobius"/>
    </source>
</evidence>
<feature type="transmembrane region" description="Helical" evidence="1">
    <location>
        <begin position="221"/>
        <end position="248"/>
    </location>
</feature>
<dbReference type="Pfam" id="PF12679">
    <property type="entry name" value="ABC2_membrane_2"/>
    <property type="match status" value="1"/>
</dbReference>
<dbReference type="GO" id="GO:0005886">
    <property type="term" value="C:plasma membrane"/>
    <property type="evidence" value="ECO:0007669"/>
    <property type="project" value="UniProtKB-SubCell"/>
</dbReference>
<dbReference type="AlphaFoldDB" id="A0A174L100"/>
<feature type="transmembrane region" description="Helical" evidence="1">
    <location>
        <begin position="182"/>
        <end position="201"/>
    </location>
</feature>
<evidence type="ECO:0000313" key="3">
    <source>
        <dbReference type="Proteomes" id="UP000095651"/>
    </source>
</evidence>
<organism evidence="2 3">
    <name type="scientific">Hungatella hathewayi</name>
    <dbReference type="NCBI Taxonomy" id="154046"/>
    <lineage>
        <taxon>Bacteria</taxon>
        <taxon>Bacillati</taxon>
        <taxon>Bacillota</taxon>
        <taxon>Clostridia</taxon>
        <taxon>Lachnospirales</taxon>
        <taxon>Lachnospiraceae</taxon>
        <taxon>Hungatella</taxon>
    </lineage>
</organism>
<dbReference type="Proteomes" id="UP000095651">
    <property type="component" value="Unassembled WGS sequence"/>
</dbReference>
<accession>A0A174L100</accession>
<reference evidence="2 3" key="1">
    <citation type="submission" date="2015-09" db="EMBL/GenBank/DDBJ databases">
        <authorList>
            <consortium name="Pathogen Informatics"/>
        </authorList>
    </citation>
    <scope>NUCLEOTIDE SEQUENCE [LARGE SCALE GENOMIC DNA]</scope>
    <source>
        <strain evidence="2 3">2789STDY5608850</strain>
    </source>
</reference>
<dbReference type="PANTHER" id="PTHR37305:SF1">
    <property type="entry name" value="MEMBRANE PROTEIN"/>
    <property type="match status" value="1"/>
</dbReference>
<sequence>MSGMAAFTRKELVENVRTYRMFLMLALFFFFGVSSPLLAKFTPLLIETFAVNMEITVKEPGAADAWMQFYKNVSSLGLSLMIILFSSSLSGEYAKGTLTIMFTKGLSRRAVVLSKFISSAVIMTVSYWLSFAVAWAYTAYLWPGEGFKHLLLSAFVVWLTALLYLCILMLGCVMFRQAFTAILFLLVFTVVMGLLSMTPLLEGVSPSFLVMKNVDLLTGEAAASQFILPGILTVILSAVLLLLSVMVFDRKTL</sequence>
<dbReference type="GO" id="GO:0140359">
    <property type="term" value="F:ABC-type transporter activity"/>
    <property type="evidence" value="ECO:0007669"/>
    <property type="project" value="InterPro"/>
</dbReference>
<protein>
    <submittedName>
        <fullName evidence="2">ABC transporter permease</fullName>
    </submittedName>
</protein>
<keyword evidence="1" id="KW-1133">Transmembrane helix</keyword>
<feature type="transmembrane region" description="Helical" evidence="1">
    <location>
        <begin position="116"/>
        <end position="138"/>
    </location>
</feature>
<gene>
    <name evidence="2" type="ORF">ERS852407_05161</name>
</gene>
<dbReference type="EMBL" id="CYZE01000019">
    <property type="protein sequence ID" value="CUP16127.1"/>
    <property type="molecule type" value="Genomic_DNA"/>
</dbReference>
<feature type="transmembrane region" description="Helical" evidence="1">
    <location>
        <begin position="150"/>
        <end position="175"/>
    </location>
</feature>
<proteinExistence type="predicted"/>